<feature type="region of interest" description="Disordered" evidence="8">
    <location>
        <begin position="1"/>
        <end position="59"/>
    </location>
</feature>
<organism evidence="9 10">
    <name type="scientific">Starmerella bacillaris</name>
    <name type="common">Yeast</name>
    <name type="synonym">Candida zemplinina</name>
    <dbReference type="NCBI Taxonomy" id="1247836"/>
    <lineage>
        <taxon>Eukaryota</taxon>
        <taxon>Fungi</taxon>
        <taxon>Dikarya</taxon>
        <taxon>Ascomycota</taxon>
        <taxon>Saccharomycotina</taxon>
        <taxon>Dipodascomycetes</taxon>
        <taxon>Dipodascales</taxon>
        <taxon>Trichomonascaceae</taxon>
        <taxon>Starmerella</taxon>
    </lineage>
</organism>
<keyword evidence="4" id="KW-0238">DNA-binding</keyword>
<dbReference type="InterPro" id="IPR011039">
    <property type="entry name" value="TFIIF_interaction"/>
</dbReference>
<feature type="compositionally biased region" description="Acidic residues" evidence="8">
    <location>
        <begin position="117"/>
        <end position="132"/>
    </location>
</feature>
<sequence>MRKKFESADPLRRGVRRPRPAMIRNSTAQLAQRNAQLNKPPLNPFMKDVGPKPEESNPGSFQEFALKMCNEEDIINTRYHVLKFHSKEPVDPAANFVSPIRLHRRDPKQLQTTVGNGEDEFDSEDGMEDEENEIKPQTAEAKAQAVLGEDGKSEQKRRPFGKKRKTRQVYGGEKNEAARKLRYEEHYPWVMEDFDNTNTWVSSYEAAQSNNYAILTYDAASNGFKVIPIEKFYKMNPVAKYATLSLEDAEERMEGINVFKDRWLMSRLQPKMQAPEIPPATMRMRTVVGGEERQHKYNLDEEMDYDDKEMFDDDEGAPILDGPEEELKEAEERIKREQLKANELLNRGADEDIDDLFEEESSKENKQGKKLRRALRALEKNQYYDSDDDENPYISSPDESDSNDELNQDSNALELGSTVKREEEDLALPMMTQFRKKHINRDSLPPGEIVLQLPPQMLAKFTPGEWNPDVKRTTEAPSVEDPRLLTREDVRSRIKSGETEIKQLLNALRPKLAQHKDNVDRLRQFVKEVARSKDRKLYLRN</sequence>
<keyword evidence="5" id="KW-0804">Transcription</keyword>
<feature type="coiled-coil region" evidence="7">
    <location>
        <begin position="320"/>
        <end position="381"/>
    </location>
</feature>
<keyword evidence="7" id="KW-0175">Coiled coil</keyword>
<evidence type="ECO:0000256" key="6">
    <source>
        <dbReference type="ARBA" id="ARBA00023242"/>
    </source>
</evidence>
<feature type="compositionally biased region" description="Basic residues" evidence="8">
    <location>
        <begin position="158"/>
        <end position="167"/>
    </location>
</feature>
<comment type="subcellular location">
    <subcellularLocation>
        <location evidence="1">Nucleus</location>
    </subcellularLocation>
</comment>
<dbReference type="GO" id="GO:0003677">
    <property type="term" value="F:DNA binding"/>
    <property type="evidence" value="ECO:0007669"/>
    <property type="project" value="UniProtKB-KW"/>
</dbReference>
<dbReference type="SUPFAM" id="SSF50916">
    <property type="entry name" value="Rap30/74 interaction domains"/>
    <property type="match status" value="1"/>
</dbReference>
<protein>
    <submittedName>
        <fullName evidence="9">Transcription factor IIF subunit</fullName>
    </submittedName>
</protein>
<dbReference type="PANTHER" id="PTHR13011:SF0">
    <property type="entry name" value="GENERAL TRANSCRIPTION FACTOR IIF SUBUNIT 1"/>
    <property type="match status" value="1"/>
</dbReference>
<feature type="region of interest" description="Disordered" evidence="8">
    <location>
        <begin position="110"/>
        <end position="173"/>
    </location>
</feature>
<dbReference type="GO" id="GO:0032968">
    <property type="term" value="P:positive regulation of transcription elongation by RNA polymerase II"/>
    <property type="evidence" value="ECO:0007669"/>
    <property type="project" value="InterPro"/>
</dbReference>
<evidence type="ECO:0000256" key="2">
    <source>
        <dbReference type="ARBA" id="ARBA00005249"/>
    </source>
</evidence>
<keyword evidence="10" id="KW-1185">Reference proteome</keyword>
<evidence type="ECO:0000256" key="5">
    <source>
        <dbReference type="ARBA" id="ARBA00023163"/>
    </source>
</evidence>
<keyword evidence="6" id="KW-0539">Nucleus</keyword>
<dbReference type="GO" id="GO:0005674">
    <property type="term" value="C:transcription factor TFIIF complex"/>
    <property type="evidence" value="ECO:0007669"/>
    <property type="project" value="TreeGrafter"/>
</dbReference>
<dbReference type="PANTHER" id="PTHR13011">
    <property type="entry name" value="TFIIF-ALPHA"/>
    <property type="match status" value="1"/>
</dbReference>
<reference evidence="9 10" key="1">
    <citation type="journal article" date="2023" name="Elife">
        <title>Identification of key yeast species and microbe-microbe interactions impacting larval growth of Drosophila in the wild.</title>
        <authorList>
            <person name="Mure A."/>
            <person name="Sugiura Y."/>
            <person name="Maeda R."/>
            <person name="Honda K."/>
            <person name="Sakurai N."/>
            <person name="Takahashi Y."/>
            <person name="Watada M."/>
            <person name="Katoh T."/>
            <person name="Gotoh A."/>
            <person name="Gotoh Y."/>
            <person name="Taniguchi I."/>
            <person name="Nakamura K."/>
            <person name="Hayashi T."/>
            <person name="Katayama T."/>
            <person name="Uemura T."/>
            <person name="Hattori Y."/>
        </authorList>
    </citation>
    <scope>NUCLEOTIDE SEQUENCE [LARGE SCALE GENOMIC DNA]</scope>
    <source>
        <strain evidence="9 10">SB-73</strain>
    </source>
</reference>
<proteinExistence type="inferred from homology"/>
<dbReference type="Proteomes" id="UP001362899">
    <property type="component" value="Unassembled WGS sequence"/>
</dbReference>
<dbReference type="GO" id="GO:0016251">
    <property type="term" value="F:RNA polymerase II general transcription initiation factor activity"/>
    <property type="evidence" value="ECO:0007669"/>
    <property type="project" value="TreeGrafter"/>
</dbReference>
<feature type="compositionally biased region" description="Acidic residues" evidence="8">
    <location>
        <begin position="398"/>
        <end position="407"/>
    </location>
</feature>
<dbReference type="EMBL" id="BTGC01000003">
    <property type="protein sequence ID" value="GMM49853.1"/>
    <property type="molecule type" value="Genomic_DNA"/>
</dbReference>
<gene>
    <name evidence="9" type="ORF">DASB73_008110</name>
</gene>
<evidence type="ECO:0000256" key="7">
    <source>
        <dbReference type="SAM" id="Coils"/>
    </source>
</evidence>
<dbReference type="InterPro" id="IPR008851">
    <property type="entry name" value="TFIIF-alpha"/>
</dbReference>
<feature type="region of interest" description="Disordered" evidence="8">
    <location>
        <begin position="381"/>
        <end position="408"/>
    </location>
</feature>
<evidence type="ECO:0000313" key="9">
    <source>
        <dbReference type="EMBL" id="GMM49853.1"/>
    </source>
</evidence>
<evidence type="ECO:0000256" key="8">
    <source>
        <dbReference type="SAM" id="MobiDB-lite"/>
    </source>
</evidence>
<feature type="compositionally biased region" description="Polar residues" evidence="8">
    <location>
        <begin position="24"/>
        <end position="37"/>
    </location>
</feature>
<feature type="compositionally biased region" description="Basic and acidic residues" evidence="8">
    <location>
        <begin position="1"/>
        <end position="12"/>
    </location>
</feature>
<accession>A0AAV5RFG6</accession>
<keyword evidence="3" id="KW-0805">Transcription regulation</keyword>
<evidence type="ECO:0000256" key="3">
    <source>
        <dbReference type="ARBA" id="ARBA00023015"/>
    </source>
</evidence>
<evidence type="ECO:0000256" key="4">
    <source>
        <dbReference type="ARBA" id="ARBA00023125"/>
    </source>
</evidence>
<comment type="similarity">
    <text evidence="2">Belongs to the TFIIF alpha subunit family.</text>
</comment>
<evidence type="ECO:0000313" key="10">
    <source>
        <dbReference type="Proteomes" id="UP001362899"/>
    </source>
</evidence>
<evidence type="ECO:0000256" key="1">
    <source>
        <dbReference type="ARBA" id="ARBA00004123"/>
    </source>
</evidence>
<dbReference type="AlphaFoldDB" id="A0AAV5RFG6"/>
<comment type="caution">
    <text evidence="9">The sequence shown here is derived from an EMBL/GenBank/DDBJ whole genome shotgun (WGS) entry which is preliminary data.</text>
</comment>
<name>A0AAV5RFG6_STABA</name>
<dbReference type="GO" id="GO:0001096">
    <property type="term" value="F:TFIIF-class transcription factor complex binding"/>
    <property type="evidence" value="ECO:0007669"/>
    <property type="project" value="TreeGrafter"/>
</dbReference>
<dbReference type="GO" id="GO:0006367">
    <property type="term" value="P:transcription initiation at RNA polymerase II promoter"/>
    <property type="evidence" value="ECO:0007669"/>
    <property type="project" value="InterPro"/>
</dbReference>